<organism evidence="1 2">
    <name type="scientific">Paenibacillus mesotrionivorans</name>
    <dbReference type="NCBI Taxonomy" id="3160968"/>
    <lineage>
        <taxon>Bacteria</taxon>
        <taxon>Bacillati</taxon>
        <taxon>Bacillota</taxon>
        <taxon>Bacilli</taxon>
        <taxon>Bacillales</taxon>
        <taxon>Paenibacillaceae</taxon>
        <taxon>Paenibacillus</taxon>
    </lineage>
</organism>
<keyword evidence="2" id="KW-1185">Reference proteome</keyword>
<name>A0ACC7NVU1_9BACL</name>
<keyword evidence="1" id="KW-0012">Acyltransferase</keyword>
<dbReference type="EMBL" id="JBJURJ010000003">
    <property type="protein sequence ID" value="MFM9327811.1"/>
    <property type="molecule type" value="Genomic_DNA"/>
</dbReference>
<proteinExistence type="predicted"/>
<keyword evidence="1" id="KW-0808">Transferase</keyword>
<evidence type="ECO:0000313" key="1">
    <source>
        <dbReference type="EMBL" id="MFM9327811.1"/>
    </source>
</evidence>
<reference evidence="1" key="1">
    <citation type="submission" date="2024-12" db="EMBL/GenBank/DDBJ databases">
        <authorList>
            <person name="Wu N."/>
        </authorList>
    </citation>
    <scope>NUCLEOTIDE SEQUENCE</scope>
    <source>
        <strain evidence="1">P15</strain>
    </source>
</reference>
<evidence type="ECO:0000313" key="2">
    <source>
        <dbReference type="Proteomes" id="UP001631969"/>
    </source>
</evidence>
<dbReference type="EC" id="2.3.1.-" evidence="1"/>
<sequence length="153" mass="17393">MVSLVPMNEAELQAFLDELIPHYAAEKVESGVWREEEALALSREAILRMLPEGLATADHYLYMIEEAGGARIGYIWLYVDPGKREAFLYEITLYEEWRGRGLGKDTMAALEEKAKELGARAVGLHVFAHNRRALALYEKSGYHATDITMKKYL</sequence>
<dbReference type="Proteomes" id="UP001631969">
    <property type="component" value="Unassembled WGS sequence"/>
</dbReference>
<accession>A0ACC7NVU1</accession>
<comment type="caution">
    <text evidence="1">The sequence shown here is derived from an EMBL/GenBank/DDBJ whole genome shotgun (WGS) entry which is preliminary data.</text>
</comment>
<gene>
    <name evidence="1" type="ORF">ACI1P1_05785</name>
</gene>
<protein>
    <submittedName>
        <fullName evidence="1">GNAT family N-acetyltransferase</fullName>
        <ecNumber evidence="1">2.3.1.-</ecNumber>
    </submittedName>
</protein>